<evidence type="ECO:0000256" key="12">
    <source>
        <dbReference type="SAM" id="Phobius"/>
    </source>
</evidence>
<dbReference type="InterPro" id="IPR021774">
    <property type="entry name" value="CUPID"/>
</dbReference>
<feature type="binding site" evidence="9">
    <location>
        <position position="973"/>
    </location>
    <ligand>
        <name>Zn(2+)</name>
        <dbReference type="ChEBI" id="CHEBI:29105"/>
    </ligand>
</feature>
<gene>
    <name evidence="14" type="ORF">FQA47_000072</name>
</gene>
<evidence type="ECO:0000256" key="2">
    <source>
        <dbReference type="ARBA" id="ARBA00004496"/>
    </source>
</evidence>
<sequence>MEGTGEISDSDSGIILHSGSDSPTTHTKDVTHTRAIKLKQQELQDHLERCLLELRGLCIREAELTGQLSKDYPLQSGEKPPRIPRRIGASFKLDKQIIPQGSQDSILNLSHADLAIQTKIYEATRKLYQEDHLSKAVKKNRLQQCKNEEKKLKQLQEATFKLQLEHGRSSPRPVLISTQQDLGTSDDSSLSDSVVQDEDVTIHSSQPFSGLPYSVETDSPQSSPVSIRSYTDRSQMSPFVAPGSPLVNFCHSPSPSLDSNLSSTSTPVSELPPIQNSPWSESSLDQPYEKTKKSRSSSKMSSPAKSDVLPPLDPCLIPSPLPQQLSHLRLSQAQSNSAPSTPQIQVHRQLSLRLSSPESSSFYKERGRSRGPRRRLTDFGITFAETPSPQPNYGIHASSEDSNSEKSYSSHGSSPCQDLPAADLPKDYQSGYSLGLPVGSFGQHIIPSPSFHSNRHMVVPDFQRSCYREEVAYLSDADVAQSRFLQQANRPPFNCWHEDYVLPQQRPQRHLPPGVRLAPLANSHHYHNPNHLSQQKVNEHLKSWHQRSQLRPPRSRSLDRQQAALMKSMTEKPCNQSHVYCDQMIQRSSVQRAADNPASPWIVDVGSYFMSQGETPLYHLKQTSETVSAFSGSLPMSVRNGSAGDADCQISEDDHVPDVELIELGPLLEEGGGQQVASNGIHSEGAAMLTDEDEEDDEVEEVLTLPLQAHHAMEKMEEFVHKVWEGRWRVIPFHVLPEWLKDNDYLLHGHRPPMPSFRACFGSIFRIHTETGNIWTHLLGWILFVCLGTLTMLRPNIYFMAPLQEKVVFGMFFLGAVLCLSFSWLFHTVYCHSEKVSRTFSKLDYSGIALLIMGSFVPWLYYSFYCSPQPRLIYLTIVCVLGIAAIIVAQWDRFATPRHRPTRAGVFMGLGLSGIVPTMHFTIEEGFVKATTVGQMGWFYLMGAMYITGAGLYAARIPERFFPGKCDIWFHSHQIFHVLVVAAAFVHFYGVSNLQEFRYGLEGGCTDDTLL</sequence>
<evidence type="ECO:0000256" key="11">
    <source>
        <dbReference type="SAM" id="MobiDB-lite"/>
    </source>
</evidence>
<feature type="region of interest" description="Disordered" evidence="11">
    <location>
        <begin position="179"/>
        <end position="228"/>
    </location>
</feature>
<reference evidence="14" key="1">
    <citation type="journal article" name="BMC Genomics">
        <title>Long-read sequencing and de novo genome assembly of marine medaka (Oryzias melastigma).</title>
        <authorList>
            <person name="Liang P."/>
            <person name="Saqib H.S.A."/>
            <person name="Ni X."/>
            <person name="Shen Y."/>
        </authorList>
    </citation>
    <scope>NUCLEOTIDE SEQUENCE</scope>
    <source>
        <strain evidence="14">Bigg-433</strain>
    </source>
</reference>
<feature type="binding site" evidence="9">
    <location>
        <position position="977"/>
    </location>
    <ligand>
        <name>Zn(2+)</name>
        <dbReference type="ChEBI" id="CHEBI:29105"/>
    </ligand>
</feature>
<dbReference type="GO" id="GO:0031398">
    <property type="term" value="P:positive regulation of protein ubiquitination"/>
    <property type="evidence" value="ECO:0007669"/>
    <property type="project" value="TreeGrafter"/>
</dbReference>
<dbReference type="GO" id="GO:0034334">
    <property type="term" value="P:adherens junction maintenance"/>
    <property type="evidence" value="ECO:0007669"/>
    <property type="project" value="TreeGrafter"/>
</dbReference>
<evidence type="ECO:0000256" key="8">
    <source>
        <dbReference type="ARBA" id="ARBA00023136"/>
    </source>
</evidence>
<feature type="compositionally biased region" description="Low complexity" evidence="11">
    <location>
        <begin position="254"/>
        <end position="267"/>
    </location>
</feature>
<feature type="region of interest" description="Disordered" evidence="11">
    <location>
        <begin position="1"/>
        <end position="30"/>
    </location>
</feature>
<dbReference type="InterPro" id="IPR004254">
    <property type="entry name" value="AdipoR/HlyIII-related"/>
</dbReference>
<dbReference type="GO" id="GO:0046872">
    <property type="term" value="F:metal ion binding"/>
    <property type="evidence" value="ECO:0007669"/>
    <property type="project" value="UniProtKB-KW"/>
</dbReference>
<dbReference type="Pfam" id="PF03006">
    <property type="entry name" value="HlyIII"/>
    <property type="match status" value="1"/>
</dbReference>
<feature type="compositionally biased region" description="Low complexity" evidence="11">
    <location>
        <begin position="179"/>
        <end position="194"/>
    </location>
</feature>
<evidence type="ECO:0000256" key="4">
    <source>
        <dbReference type="ARBA" id="ARBA00022490"/>
    </source>
</evidence>
<dbReference type="PANTHER" id="PTHR16093:SF6">
    <property type="entry name" value="INNATE IMMUNITY ACTIVATOR B"/>
    <property type="match status" value="1"/>
</dbReference>
<dbReference type="Proteomes" id="UP000646548">
    <property type="component" value="Unassembled WGS sequence"/>
</dbReference>
<evidence type="ECO:0000256" key="5">
    <source>
        <dbReference type="ARBA" id="ARBA00022692"/>
    </source>
</evidence>
<evidence type="ECO:0000259" key="13">
    <source>
        <dbReference type="Pfam" id="PF11819"/>
    </source>
</evidence>
<feature type="compositionally biased region" description="Pro residues" evidence="11">
    <location>
        <begin position="311"/>
        <end position="321"/>
    </location>
</feature>
<accession>A0A834BQJ4</accession>
<feature type="domain" description="Cytohesin Ubiquitin Protein Inducing" evidence="13">
    <location>
        <begin position="3"/>
        <end position="135"/>
    </location>
</feature>
<feature type="transmembrane region" description="Helical" evidence="12">
    <location>
        <begin position="903"/>
        <end position="923"/>
    </location>
</feature>
<keyword evidence="4" id="KW-0963">Cytoplasm</keyword>
<feature type="compositionally biased region" description="Polar residues" evidence="11">
    <location>
        <begin position="274"/>
        <end position="285"/>
    </location>
</feature>
<feature type="binding site" evidence="9">
    <location>
        <position position="827"/>
    </location>
    <ligand>
        <name>Zn(2+)</name>
        <dbReference type="ChEBI" id="CHEBI:29105"/>
    </ligand>
</feature>
<evidence type="ECO:0000256" key="9">
    <source>
        <dbReference type="PIRSR" id="PIRSR604254-1"/>
    </source>
</evidence>
<feature type="transmembrane region" description="Helical" evidence="12">
    <location>
        <begin position="774"/>
        <end position="795"/>
    </location>
</feature>
<evidence type="ECO:0000256" key="6">
    <source>
        <dbReference type="ARBA" id="ARBA00022989"/>
    </source>
</evidence>
<dbReference type="AlphaFoldDB" id="A0A834BQJ4"/>
<keyword evidence="8 12" id="KW-0472">Membrane</keyword>
<dbReference type="GO" id="GO:0005737">
    <property type="term" value="C:cytoplasm"/>
    <property type="evidence" value="ECO:0007669"/>
    <property type="project" value="UniProtKB-SubCell"/>
</dbReference>
<dbReference type="EMBL" id="WKFB01000773">
    <property type="protein sequence ID" value="KAF6718117.1"/>
    <property type="molecule type" value="Genomic_DNA"/>
</dbReference>
<feature type="compositionally biased region" description="Polar residues" evidence="11">
    <location>
        <begin position="322"/>
        <end position="348"/>
    </location>
</feature>
<protein>
    <submittedName>
        <fullName evidence="14">Adiponectin receptor protein 1</fullName>
    </submittedName>
</protein>
<dbReference type="InterPro" id="IPR043447">
    <property type="entry name" value="CCDC120/INAVA"/>
</dbReference>
<feature type="transmembrane region" description="Helical" evidence="12">
    <location>
        <begin position="846"/>
        <end position="865"/>
    </location>
</feature>
<evidence type="ECO:0000256" key="3">
    <source>
        <dbReference type="ARBA" id="ARBA00007018"/>
    </source>
</evidence>
<evidence type="ECO:0000256" key="10">
    <source>
        <dbReference type="SAM" id="Coils"/>
    </source>
</evidence>
<name>A0A834BQJ4_ORYME</name>
<dbReference type="GO" id="GO:0016020">
    <property type="term" value="C:membrane"/>
    <property type="evidence" value="ECO:0007669"/>
    <property type="project" value="UniProtKB-SubCell"/>
</dbReference>
<feature type="compositionally biased region" description="Low complexity" evidence="11">
    <location>
        <begin position="297"/>
        <end position="306"/>
    </location>
</feature>
<feature type="transmembrane region" description="Helical" evidence="12">
    <location>
        <begin position="807"/>
        <end position="826"/>
    </location>
</feature>
<keyword evidence="5 12" id="KW-0812">Transmembrane</keyword>
<comment type="similarity">
    <text evidence="3">Belongs to the ADIPOR family.</text>
</comment>
<dbReference type="Pfam" id="PF11819">
    <property type="entry name" value="CUPID"/>
    <property type="match status" value="1"/>
</dbReference>
<evidence type="ECO:0000256" key="1">
    <source>
        <dbReference type="ARBA" id="ARBA00004141"/>
    </source>
</evidence>
<feature type="transmembrane region" description="Helical" evidence="12">
    <location>
        <begin position="935"/>
        <end position="955"/>
    </location>
</feature>
<feature type="coiled-coil region" evidence="10">
    <location>
        <begin position="135"/>
        <end position="165"/>
    </location>
</feature>
<evidence type="ECO:0000313" key="15">
    <source>
        <dbReference type="Proteomes" id="UP000646548"/>
    </source>
</evidence>
<feature type="compositionally biased region" description="Low complexity" evidence="11">
    <location>
        <begin position="351"/>
        <end position="361"/>
    </location>
</feature>
<keyword evidence="9" id="KW-0479">Metal-binding</keyword>
<feature type="transmembrane region" description="Helical" evidence="12">
    <location>
        <begin position="872"/>
        <end position="891"/>
    </location>
</feature>
<dbReference type="PANTHER" id="PTHR16093">
    <property type="entry name" value="COILED-COIL DOMAIN-CONTAINING PROTEIN 120 FAMILY MEMBER"/>
    <property type="match status" value="1"/>
</dbReference>
<evidence type="ECO:0000313" key="14">
    <source>
        <dbReference type="EMBL" id="KAF6718117.1"/>
    </source>
</evidence>
<feature type="compositionally biased region" description="Polar residues" evidence="11">
    <location>
        <begin position="216"/>
        <end position="228"/>
    </location>
</feature>
<comment type="subcellular location">
    <subcellularLocation>
        <location evidence="2">Cytoplasm</location>
    </subcellularLocation>
    <subcellularLocation>
        <location evidence="1">Membrane</location>
        <topology evidence="1">Multi-pass membrane protein</topology>
    </subcellularLocation>
</comment>
<keyword evidence="9" id="KW-0862">Zinc</keyword>
<feature type="transmembrane region" description="Helical" evidence="12">
    <location>
        <begin position="975"/>
        <end position="991"/>
    </location>
</feature>
<evidence type="ECO:0000256" key="7">
    <source>
        <dbReference type="ARBA" id="ARBA00023054"/>
    </source>
</evidence>
<organism evidence="14 15">
    <name type="scientific">Oryzias melastigma</name>
    <name type="common">Marine medaka</name>
    <dbReference type="NCBI Taxonomy" id="30732"/>
    <lineage>
        <taxon>Eukaryota</taxon>
        <taxon>Metazoa</taxon>
        <taxon>Chordata</taxon>
        <taxon>Craniata</taxon>
        <taxon>Vertebrata</taxon>
        <taxon>Euteleostomi</taxon>
        <taxon>Actinopterygii</taxon>
        <taxon>Neopterygii</taxon>
        <taxon>Teleostei</taxon>
        <taxon>Neoteleostei</taxon>
        <taxon>Acanthomorphata</taxon>
        <taxon>Ovalentaria</taxon>
        <taxon>Atherinomorphae</taxon>
        <taxon>Beloniformes</taxon>
        <taxon>Adrianichthyidae</taxon>
        <taxon>Oryziinae</taxon>
        <taxon>Oryzias</taxon>
    </lineage>
</organism>
<feature type="region of interest" description="Disordered" evidence="11">
    <location>
        <begin position="254"/>
        <end position="424"/>
    </location>
</feature>
<keyword evidence="6 12" id="KW-1133">Transmembrane helix</keyword>
<keyword evidence="7 10" id="KW-0175">Coiled coil</keyword>
<comment type="caution">
    <text evidence="14">The sequence shown here is derived from an EMBL/GenBank/DDBJ whole genome shotgun (WGS) entry which is preliminary data.</text>
</comment>
<keyword evidence="14" id="KW-0675">Receptor</keyword>
<proteinExistence type="inferred from homology"/>